<dbReference type="InterPro" id="IPR050955">
    <property type="entry name" value="Plant_Biomass_Hydrol_Est"/>
</dbReference>
<dbReference type="SUPFAM" id="SSF53474">
    <property type="entry name" value="alpha/beta-Hydrolases"/>
    <property type="match status" value="1"/>
</dbReference>
<name>A0A830HUI5_9CHLO</name>
<gene>
    <name evidence="3" type="ORF">PPROV_000934900</name>
</gene>
<protein>
    <recommendedName>
        <fullName evidence="2">Phospholipase/carboxylesterase/thioesterase domain-containing protein</fullName>
    </recommendedName>
</protein>
<organism evidence="3 4">
    <name type="scientific">Pycnococcus provasolii</name>
    <dbReference type="NCBI Taxonomy" id="41880"/>
    <lineage>
        <taxon>Eukaryota</taxon>
        <taxon>Viridiplantae</taxon>
        <taxon>Chlorophyta</taxon>
        <taxon>Pseudoscourfieldiophyceae</taxon>
        <taxon>Pseudoscourfieldiales</taxon>
        <taxon>Pycnococcaceae</taxon>
        <taxon>Pycnococcus</taxon>
    </lineage>
</organism>
<dbReference type="EMBL" id="BNJQ01000030">
    <property type="protein sequence ID" value="GHP10618.1"/>
    <property type="molecule type" value="Genomic_DNA"/>
</dbReference>
<evidence type="ECO:0000256" key="1">
    <source>
        <dbReference type="ARBA" id="ARBA00022729"/>
    </source>
</evidence>
<evidence type="ECO:0000313" key="4">
    <source>
        <dbReference type="Proteomes" id="UP000660262"/>
    </source>
</evidence>
<accession>A0A830HUI5</accession>
<dbReference type="GO" id="GO:0016787">
    <property type="term" value="F:hydrolase activity"/>
    <property type="evidence" value="ECO:0007669"/>
    <property type="project" value="InterPro"/>
</dbReference>
<keyword evidence="4" id="KW-1185">Reference proteome</keyword>
<dbReference type="AlphaFoldDB" id="A0A830HUI5"/>
<dbReference type="OrthoDB" id="424610at2759"/>
<dbReference type="Gene3D" id="3.40.50.1820">
    <property type="entry name" value="alpha/beta hydrolase"/>
    <property type="match status" value="1"/>
</dbReference>
<sequence length="349" mass="38375">MALMMMRLDVGVVMLVYMMFTCGSFTVMKNNDKFVSAYTRIATTVSLSEETQQQNRRFLDRVLDARDTHSMITFLPEETEGKPVPLVVALHGFCLQPEIQEAVMLRLVPYVTNTKKAMFAMPNAPSMASGVGLPACRAWDATEATRPFWMLWNRKPEGDVPYVMAAIDKAVATAAQNNVIVDWSKIYVYGLANGAFMAHRLLCEKPGMFAAAASYTGSTDFALEDTCTKNLATSPTSLLQIHGTLDTVVPYGGTPWWPGSEESARLVAEWNQCNLESPLTTESRLNTNPFVSYAVTSTRYEGCASNNVVEEWRVHGMDHLPGIAGGGLVEVSRKAVDWLLDESAVSAST</sequence>
<feature type="domain" description="Phospholipase/carboxylesterase/thioesterase" evidence="2">
    <location>
        <begin position="80"/>
        <end position="251"/>
    </location>
</feature>
<dbReference type="PANTHER" id="PTHR43037">
    <property type="entry name" value="UNNAMED PRODUCT-RELATED"/>
    <property type="match status" value="1"/>
</dbReference>
<comment type="caution">
    <text evidence="3">The sequence shown here is derived from an EMBL/GenBank/DDBJ whole genome shotgun (WGS) entry which is preliminary data.</text>
</comment>
<evidence type="ECO:0000313" key="3">
    <source>
        <dbReference type="EMBL" id="GHP10618.1"/>
    </source>
</evidence>
<evidence type="ECO:0000259" key="2">
    <source>
        <dbReference type="Pfam" id="PF02230"/>
    </source>
</evidence>
<dbReference type="InterPro" id="IPR029058">
    <property type="entry name" value="AB_hydrolase_fold"/>
</dbReference>
<keyword evidence="1" id="KW-0732">Signal</keyword>
<dbReference type="InterPro" id="IPR003140">
    <property type="entry name" value="PLipase/COase/thioEstase"/>
</dbReference>
<proteinExistence type="predicted"/>
<dbReference type="Proteomes" id="UP000660262">
    <property type="component" value="Unassembled WGS sequence"/>
</dbReference>
<dbReference type="PANTHER" id="PTHR43037:SF1">
    <property type="entry name" value="BLL1128 PROTEIN"/>
    <property type="match status" value="1"/>
</dbReference>
<dbReference type="Pfam" id="PF02230">
    <property type="entry name" value="Abhydrolase_2"/>
    <property type="match status" value="1"/>
</dbReference>
<reference evidence="3" key="1">
    <citation type="submission" date="2020-10" db="EMBL/GenBank/DDBJ databases">
        <title>Unveiling of a novel bifunctional photoreceptor, Dualchrome1, isolated from a cosmopolitan green alga.</title>
        <authorList>
            <person name="Suzuki S."/>
            <person name="Kawachi M."/>
        </authorList>
    </citation>
    <scope>NUCLEOTIDE SEQUENCE</scope>
    <source>
        <strain evidence="3">NIES 2893</strain>
    </source>
</reference>